<dbReference type="AlphaFoldDB" id="A0A7T8GN73"/>
<sequence>MEARRANIDNLILGGKTTSDIMKALNVSKATACRVRNRLGENLRDKPKSGRPNKAFELNPTMKMSDFAKKKHVHRSTVGKAIKKAGGKSLGRIERPLLSEQHQQVRKERCHIRTITKTKHPASVMMLGVVASTGGEMAPIWFPVGYRLTAADYLMVMKDKTMKKSKKTNYIFQRGAPAHTAKIVQGWMGDNMNFWSKDFWPPQSPDLNPLDYSIWSQVEKKTCQVRQPNIEALKNSVNQQWRIMRKDYIVNVCKGFRRRLEAAI</sequence>
<accession>A0A7T8GN73</accession>
<protein>
    <submittedName>
        <fullName evidence="1">Transposable element</fullName>
    </submittedName>
</protein>
<dbReference type="InterPro" id="IPR036397">
    <property type="entry name" value="RNaseH_sf"/>
</dbReference>
<gene>
    <name evidence="1" type="ORF">FKW44_022899</name>
</gene>
<evidence type="ECO:0000313" key="1">
    <source>
        <dbReference type="EMBL" id="QQP34859.1"/>
    </source>
</evidence>
<keyword evidence="2" id="KW-1185">Reference proteome</keyword>
<proteinExistence type="predicted"/>
<organism evidence="1 2">
    <name type="scientific">Caligus rogercresseyi</name>
    <name type="common">Sea louse</name>
    <dbReference type="NCBI Taxonomy" id="217165"/>
    <lineage>
        <taxon>Eukaryota</taxon>
        <taxon>Metazoa</taxon>
        <taxon>Ecdysozoa</taxon>
        <taxon>Arthropoda</taxon>
        <taxon>Crustacea</taxon>
        <taxon>Multicrustacea</taxon>
        <taxon>Hexanauplia</taxon>
        <taxon>Copepoda</taxon>
        <taxon>Siphonostomatoida</taxon>
        <taxon>Caligidae</taxon>
        <taxon>Caligus</taxon>
    </lineage>
</organism>
<dbReference type="EMBL" id="CP045906">
    <property type="protein sequence ID" value="QQP34859.1"/>
    <property type="molecule type" value="Genomic_DNA"/>
</dbReference>
<reference evidence="2" key="1">
    <citation type="submission" date="2021-01" db="EMBL/GenBank/DDBJ databases">
        <title>Caligus Genome Assembly.</title>
        <authorList>
            <person name="Gallardo-Escarate C."/>
        </authorList>
    </citation>
    <scope>NUCLEOTIDE SEQUENCE [LARGE SCALE GENOMIC DNA]</scope>
</reference>
<name>A0A7T8GN73_CALRO</name>
<dbReference type="GO" id="GO:0003676">
    <property type="term" value="F:nucleic acid binding"/>
    <property type="evidence" value="ECO:0007669"/>
    <property type="project" value="InterPro"/>
</dbReference>
<evidence type="ECO:0000313" key="2">
    <source>
        <dbReference type="Proteomes" id="UP000595437"/>
    </source>
</evidence>
<dbReference type="PANTHER" id="PTHR46068:SF1">
    <property type="entry name" value="TRANSPOSASE IS30-LIKE HTH DOMAIN-CONTAINING PROTEIN"/>
    <property type="match status" value="1"/>
</dbReference>
<dbReference type="Gene3D" id="3.30.420.10">
    <property type="entry name" value="Ribonuclease H-like superfamily/Ribonuclease H"/>
    <property type="match status" value="1"/>
</dbReference>
<dbReference type="Proteomes" id="UP000595437">
    <property type="component" value="Chromosome 17"/>
</dbReference>
<dbReference type="PANTHER" id="PTHR46068">
    <property type="entry name" value="PROTEIN CBG27172"/>
    <property type="match status" value="1"/>
</dbReference>